<evidence type="ECO:0000259" key="1">
    <source>
        <dbReference type="PROSITE" id="PS51819"/>
    </source>
</evidence>
<dbReference type="InterPro" id="IPR052537">
    <property type="entry name" value="Extradiol_RC_dioxygenase"/>
</dbReference>
<reference evidence="2 3" key="1">
    <citation type="submission" date="2016-10" db="EMBL/GenBank/DDBJ databases">
        <authorList>
            <person name="de Groot N.N."/>
        </authorList>
    </citation>
    <scope>NUCLEOTIDE SEQUENCE [LARGE SCALE GENOMIC DNA]</scope>
    <source>
        <strain evidence="2 3">DSM 26130</strain>
    </source>
</reference>
<organism evidence="2 3">
    <name type="scientific">Spirosoma endophyticum</name>
    <dbReference type="NCBI Taxonomy" id="662367"/>
    <lineage>
        <taxon>Bacteria</taxon>
        <taxon>Pseudomonadati</taxon>
        <taxon>Bacteroidota</taxon>
        <taxon>Cytophagia</taxon>
        <taxon>Cytophagales</taxon>
        <taxon>Cytophagaceae</taxon>
        <taxon>Spirosoma</taxon>
    </lineage>
</organism>
<proteinExistence type="predicted"/>
<dbReference type="CDD" id="cd08347">
    <property type="entry name" value="PcpA_C_like"/>
    <property type="match status" value="1"/>
</dbReference>
<evidence type="ECO:0000313" key="2">
    <source>
        <dbReference type="EMBL" id="SFC89605.1"/>
    </source>
</evidence>
<dbReference type="RefSeq" id="WP_093824922.1">
    <property type="nucleotide sequence ID" value="NZ_FOLQ01000002.1"/>
</dbReference>
<dbReference type="SUPFAM" id="SSF54593">
    <property type="entry name" value="Glyoxalase/Bleomycin resistance protein/Dihydroxybiphenyl dioxygenase"/>
    <property type="match status" value="1"/>
</dbReference>
<dbReference type="InterPro" id="IPR004360">
    <property type="entry name" value="Glyas_Fos-R_dOase_dom"/>
</dbReference>
<dbReference type="InterPro" id="IPR029068">
    <property type="entry name" value="Glyas_Bleomycin-R_OHBP_Dase"/>
</dbReference>
<sequence length="311" mass="34852">MDNRILGLHHITAIANNAQRNYDFYTHVLGLRMVKKTVNFDDPSTYHFYYGNEEGAPGTILTFFPWEGIGRGKNGVGMATEIGYSVPIGSLDNWVGRFREFGVSIGEQAERFGEMYLPFTDPDGLNIVLIQHSDERPAWETGDIKQDIATQGFHSVTLSLHTIEATANVLTDIFGYTLQAQEGNRYRFITDAISTASIVDLLEEPKGAIGKNAAGTNHHVAFRVANEVIQMEFREKILSKGLQITPKIDRDYFFSLYFREPGGVLFEIATDNPGFTVDEPIQELGSHLKLPKQYESSRARIEKTLPILASQ</sequence>
<dbReference type="PANTHER" id="PTHR36110">
    <property type="entry name" value="RING-CLEAVING DIOXYGENASE MHQE-RELATED"/>
    <property type="match status" value="1"/>
</dbReference>
<feature type="domain" description="VOC" evidence="1">
    <location>
        <begin position="152"/>
        <end position="271"/>
    </location>
</feature>
<gene>
    <name evidence="2" type="ORF">SAMN05216167_102738</name>
</gene>
<dbReference type="EMBL" id="FOLQ01000002">
    <property type="protein sequence ID" value="SFC89605.1"/>
    <property type="molecule type" value="Genomic_DNA"/>
</dbReference>
<keyword evidence="3" id="KW-1185">Reference proteome</keyword>
<dbReference type="STRING" id="662367.SAMN05216167_102738"/>
<name>A0A1I1MWR3_9BACT</name>
<dbReference type="Gene3D" id="3.10.180.10">
    <property type="entry name" value="2,3-Dihydroxybiphenyl 1,2-Dioxygenase, domain 1"/>
    <property type="match status" value="2"/>
</dbReference>
<feature type="domain" description="VOC" evidence="1">
    <location>
        <begin position="7"/>
        <end position="132"/>
    </location>
</feature>
<accession>A0A1I1MWR3</accession>
<dbReference type="OrthoDB" id="9785698at2"/>
<protein>
    <submittedName>
        <fullName evidence="2">Glyoxalase family protein</fullName>
    </submittedName>
</protein>
<dbReference type="PANTHER" id="PTHR36110:SF2">
    <property type="entry name" value="RING-CLEAVING DIOXYGENASE MHQE-RELATED"/>
    <property type="match status" value="1"/>
</dbReference>
<dbReference type="AlphaFoldDB" id="A0A1I1MWR3"/>
<dbReference type="PROSITE" id="PS51819">
    <property type="entry name" value="VOC"/>
    <property type="match status" value="2"/>
</dbReference>
<evidence type="ECO:0000313" key="3">
    <source>
        <dbReference type="Proteomes" id="UP000198598"/>
    </source>
</evidence>
<dbReference type="InterPro" id="IPR037523">
    <property type="entry name" value="VOC_core"/>
</dbReference>
<dbReference type="Proteomes" id="UP000198598">
    <property type="component" value="Unassembled WGS sequence"/>
</dbReference>
<dbReference type="Pfam" id="PF00903">
    <property type="entry name" value="Glyoxalase"/>
    <property type="match status" value="2"/>
</dbReference>